<dbReference type="RefSeq" id="WP_111750324.1">
    <property type="nucleotide sequence ID" value="NZ_PTPX01000014.1"/>
</dbReference>
<dbReference type="Pfam" id="PF01478">
    <property type="entry name" value="Peptidase_A24"/>
    <property type="match status" value="1"/>
</dbReference>
<dbReference type="GO" id="GO:0016020">
    <property type="term" value="C:membrane"/>
    <property type="evidence" value="ECO:0007669"/>
    <property type="project" value="InterPro"/>
</dbReference>
<evidence type="ECO:0000259" key="2">
    <source>
        <dbReference type="Pfam" id="PF01478"/>
    </source>
</evidence>
<feature type="transmembrane region" description="Helical" evidence="1">
    <location>
        <begin position="83"/>
        <end position="102"/>
    </location>
</feature>
<proteinExistence type="predicted"/>
<evidence type="ECO:0000256" key="1">
    <source>
        <dbReference type="SAM" id="Phobius"/>
    </source>
</evidence>
<feature type="domain" description="Prepilin type IV endopeptidase peptidase" evidence="2">
    <location>
        <begin position="85"/>
        <end position="194"/>
    </location>
</feature>
<feature type="transmembrane region" description="Helical" evidence="1">
    <location>
        <begin position="108"/>
        <end position="126"/>
    </location>
</feature>
<keyword evidence="1" id="KW-1133">Transmembrane helix</keyword>
<dbReference type="Proteomes" id="UP000248689">
    <property type="component" value="Unassembled WGS sequence"/>
</dbReference>
<dbReference type="InterPro" id="IPR000045">
    <property type="entry name" value="Prepilin_IV_endopep_pep"/>
</dbReference>
<evidence type="ECO:0000313" key="3">
    <source>
        <dbReference type="EMBL" id="RAL18644.1"/>
    </source>
</evidence>
<gene>
    <name evidence="3" type="ORF">C5N92_07995</name>
</gene>
<dbReference type="OrthoDB" id="5677554at2"/>
<keyword evidence="1" id="KW-0812">Transmembrane</keyword>
<comment type="caution">
    <text evidence="3">The sequence shown here is derived from an EMBL/GenBank/DDBJ whole genome shotgun (WGS) entry which is preliminary data.</text>
</comment>
<evidence type="ECO:0000313" key="4">
    <source>
        <dbReference type="Proteomes" id="UP000248689"/>
    </source>
</evidence>
<accession>A0A328C2A5</accession>
<dbReference type="GO" id="GO:0004190">
    <property type="term" value="F:aspartic-type endopeptidase activity"/>
    <property type="evidence" value="ECO:0007669"/>
    <property type="project" value="InterPro"/>
</dbReference>
<feature type="transmembrane region" description="Helical" evidence="1">
    <location>
        <begin position="205"/>
        <end position="223"/>
    </location>
</feature>
<reference evidence="4" key="1">
    <citation type="submission" date="2018-02" db="EMBL/GenBank/DDBJ databases">
        <title>Glaesserella australis sp. nov., isolated from the lungs of pigs.</title>
        <authorList>
            <person name="Turni C."/>
            <person name="Christensen H."/>
        </authorList>
    </citation>
    <scope>NUCLEOTIDE SEQUENCE [LARGE SCALE GENOMIC DNA]</scope>
    <source>
        <strain evidence="4">HS4635</strain>
    </source>
</reference>
<dbReference type="EMBL" id="PTPX01000014">
    <property type="protein sequence ID" value="RAL18644.1"/>
    <property type="molecule type" value="Genomic_DNA"/>
</dbReference>
<feature type="transmembrane region" description="Helical" evidence="1">
    <location>
        <begin position="133"/>
        <end position="152"/>
    </location>
</feature>
<name>A0A328C2A5_9PAST</name>
<keyword evidence="1" id="KW-0472">Membrane</keyword>
<organism evidence="3 4">
    <name type="scientific">Glaesserella australis</name>
    <dbReference type="NCBI Taxonomy" id="2094024"/>
    <lineage>
        <taxon>Bacteria</taxon>
        <taxon>Pseudomonadati</taxon>
        <taxon>Pseudomonadota</taxon>
        <taxon>Gammaproteobacteria</taxon>
        <taxon>Pasteurellales</taxon>
        <taxon>Pasteurellaceae</taxon>
        <taxon>Glaesserella</taxon>
    </lineage>
</organism>
<dbReference type="AlphaFoldDB" id="A0A328C2A5"/>
<sequence>MILFLFSLCLVYWFKLEIAQFPTKINQQLYQDYASMISPNLPNLSLAEFLAQSQLQAKSSYLINLFFILLPLITFWQHHLSLPIIFILFILSYLSLLDYFYYLTDVQYVAIVFILSLWQLLFYDNVFLYERLFSLFITTLFFLLFHLISQFILKREGLGIGDMLLFIAISPLFSLEKMIELLLFACVFGLLFALGYFLWTKRKIARLPFVPFISLSTLIGIVGKI</sequence>
<protein>
    <submittedName>
        <fullName evidence="3">Peptidase</fullName>
    </submittedName>
</protein>
<keyword evidence="4" id="KW-1185">Reference proteome</keyword>
<feature type="transmembrane region" description="Helical" evidence="1">
    <location>
        <begin position="182"/>
        <end position="199"/>
    </location>
</feature>